<proteinExistence type="predicted"/>
<evidence type="ECO:0000313" key="2">
    <source>
        <dbReference type="EMBL" id="QHT03444.1"/>
    </source>
</evidence>
<feature type="region of interest" description="Disordered" evidence="1">
    <location>
        <begin position="73"/>
        <end position="182"/>
    </location>
</feature>
<dbReference type="AlphaFoldDB" id="A0A6C0CIG5"/>
<protein>
    <submittedName>
        <fullName evidence="2">Uncharacterized protein</fullName>
    </submittedName>
</protein>
<evidence type="ECO:0000256" key="1">
    <source>
        <dbReference type="SAM" id="MobiDB-lite"/>
    </source>
</evidence>
<feature type="compositionally biased region" description="Basic and acidic residues" evidence="1">
    <location>
        <begin position="160"/>
        <end position="169"/>
    </location>
</feature>
<feature type="compositionally biased region" description="Low complexity" evidence="1">
    <location>
        <begin position="170"/>
        <end position="182"/>
    </location>
</feature>
<feature type="compositionally biased region" description="Acidic residues" evidence="1">
    <location>
        <begin position="106"/>
        <end position="129"/>
    </location>
</feature>
<organism evidence="2">
    <name type="scientific">viral metagenome</name>
    <dbReference type="NCBI Taxonomy" id="1070528"/>
    <lineage>
        <taxon>unclassified sequences</taxon>
        <taxon>metagenomes</taxon>
        <taxon>organismal metagenomes</taxon>
    </lineage>
</organism>
<feature type="compositionally biased region" description="Basic residues" evidence="1">
    <location>
        <begin position="134"/>
        <end position="148"/>
    </location>
</feature>
<reference evidence="2" key="1">
    <citation type="journal article" date="2020" name="Nature">
        <title>Giant virus diversity and host interactions through global metagenomics.</title>
        <authorList>
            <person name="Schulz F."/>
            <person name="Roux S."/>
            <person name="Paez-Espino D."/>
            <person name="Jungbluth S."/>
            <person name="Walsh D.A."/>
            <person name="Denef V.J."/>
            <person name="McMahon K.D."/>
            <person name="Konstantinidis K.T."/>
            <person name="Eloe-Fadrosh E.A."/>
            <person name="Kyrpides N.C."/>
            <person name="Woyke T."/>
        </authorList>
    </citation>
    <scope>NUCLEOTIDE SEQUENCE</scope>
    <source>
        <strain evidence="2">GVMAG-M-3300021079-18</strain>
    </source>
</reference>
<sequence length="182" mass="19945">MDKKTTVHVAAEAAVLTALTLYLVNRVAALEQRVTTLEKEIIVVAKKEAKVEQTHGTALRSLLEGGIRRAATTEVPPPHVHSHPHVHNHPPQVSHSHVQKKVTFGDDPEEVDEELMEQEFGDSEQEESSESPPTRKKSSSKSKGRTRIKVTSAPPRRGQKGKDMDDVKAKAAAMQKAAEGDN</sequence>
<dbReference type="EMBL" id="MN739411">
    <property type="protein sequence ID" value="QHT03444.1"/>
    <property type="molecule type" value="Genomic_DNA"/>
</dbReference>
<accession>A0A6C0CIG5</accession>
<name>A0A6C0CIG5_9ZZZZ</name>